<dbReference type="RefSeq" id="WP_146286055.1">
    <property type="nucleotide sequence ID" value="NZ_BMLP01000001.1"/>
</dbReference>
<evidence type="ECO:0000256" key="4">
    <source>
        <dbReference type="ARBA" id="ARBA00022737"/>
    </source>
</evidence>
<evidence type="ECO:0000256" key="1">
    <source>
        <dbReference type="ARBA" id="ARBA00001913"/>
    </source>
</evidence>
<reference evidence="6 7" key="1">
    <citation type="journal article" date="2014" name="Int. J. Syst. Evol. Microbiol.">
        <title>Complete genome sequence of Corynebacterium casei LMG S-19264T (=DSM 44701T), isolated from a smear-ripened cheese.</title>
        <authorList>
            <consortium name="US DOE Joint Genome Institute (JGI-PGF)"/>
            <person name="Walter F."/>
            <person name="Albersmeier A."/>
            <person name="Kalinowski J."/>
            <person name="Ruckert C."/>
        </authorList>
    </citation>
    <scope>NUCLEOTIDE SEQUENCE [LARGE SCALE GENOMIC DNA]</scope>
    <source>
        <strain evidence="6 7">CGMCC 1.7029</strain>
    </source>
</reference>
<dbReference type="GO" id="GO:0005509">
    <property type="term" value="F:calcium ion binding"/>
    <property type="evidence" value="ECO:0007669"/>
    <property type="project" value="InterPro"/>
</dbReference>
<keyword evidence="7" id="KW-1185">Reference proteome</keyword>
<gene>
    <name evidence="6" type="ORF">GCM10010991_01290</name>
</gene>
<dbReference type="OrthoDB" id="9342475at2"/>
<dbReference type="Proteomes" id="UP000598196">
    <property type="component" value="Unassembled WGS sequence"/>
</dbReference>
<dbReference type="InterPro" id="IPR013858">
    <property type="entry name" value="Peptidase_M10B_C"/>
</dbReference>
<dbReference type="InterPro" id="IPR036912">
    <property type="entry name" value="HasA_haem-bd_sf"/>
</dbReference>
<evidence type="ECO:0000313" key="6">
    <source>
        <dbReference type="EMBL" id="GGO23683.1"/>
    </source>
</evidence>
<dbReference type="Gene3D" id="3.30.1500.10">
    <property type="entry name" value="Haem-binding HasA"/>
    <property type="match status" value="1"/>
</dbReference>
<sequence>MTLNIKLTAAESGTGVNFNTYLTAQFKGFTPYQMPFFLEQTGSTETTQILHLDTPVTGDEADTRVVLLEGDDFLYTFSNHTVSGTIDTIRLGTLGNAWDASASDLALTNGLVTNMASVVTISGLNITNAAGVAGDVHEIVAGMMGGGPSGTDADADPILDAIWSEAHNVTGTAWNDTYLGTRFGDTVRGGGGADTLNGRAGADVLLGGAGKDRLIGGNGADRIEGGAGADSLTGGAGSDRFVFKTGAEVAGDRITDFSVAQNDIIDLSAIDANEDAAGNQAFRWIGSGAFTGVAGQLRYQVTASDTRILLDTDGDSTADFSMVLTGKPAIQADDFIL</sequence>
<evidence type="ECO:0000256" key="2">
    <source>
        <dbReference type="ARBA" id="ARBA00004613"/>
    </source>
</evidence>
<evidence type="ECO:0000256" key="3">
    <source>
        <dbReference type="ARBA" id="ARBA00022525"/>
    </source>
</evidence>
<dbReference type="InterPro" id="IPR011049">
    <property type="entry name" value="Serralysin-like_metalloprot_C"/>
</dbReference>
<comment type="cofactor">
    <cofactor evidence="1">
        <name>Ca(2+)</name>
        <dbReference type="ChEBI" id="CHEBI:29108"/>
    </cofactor>
</comment>
<dbReference type="PANTHER" id="PTHR38340">
    <property type="entry name" value="S-LAYER PROTEIN"/>
    <property type="match status" value="1"/>
</dbReference>
<proteinExistence type="predicted"/>
<dbReference type="EMBL" id="BMLP01000001">
    <property type="protein sequence ID" value="GGO23683.1"/>
    <property type="molecule type" value="Genomic_DNA"/>
</dbReference>
<dbReference type="SUPFAM" id="SSF51120">
    <property type="entry name" value="beta-Roll"/>
    <property type="match status" value="1"/>
</dbReference>
<comment type="caution">
    <text evidence="6">The sequence shown here is derived from an EMBL/GenBank/DDBJ whole genome shotgun (WGS) entry which is preliminary data.</text>
</comment>
<accession>A0A917YG67</accession>
<dbReference type="Pfam" id="PF00353">
    <property type="entry name" value="HemolysinCabind"/>
    <property type="match status" value="2"/>
</dbReference>
<protein>
    <recommendedName>
        <fullName evidence="5">Peptidase M10 serralysin C-terminal domain-containing protein</fullName>
    </recommendedName>
</protein>
<keyword evidence="3" id="KW-0964">Secreted</keyword>
<evidence type="ECO:0000259" key="5">
    <source>
        <dbReference type="Pfam" id="PF08548"/>
    </source>
</evidence>
<dbReference type="Pfam" id="PF08548">
    <property type="entry name" value="Peptidase_M10_C"/>
    <property type="match status" value="1"/>
</dbReference>
<keyword evidence="4" id="KW-0677">Repeat</keyword>
<evidence type="ECO:0000313" key="7">
    <source>
        <dbReference type="Proteomes" id="UP000598196"/>
    </source>
</evidence>
<feature type="domain" description="Peptidase M10 serralysin C-terminal" evidence="5">
    <location>
        <begin position="206"/>
        <end position="336"/>
    </location>
</feature>
<dbReference type="Gene3D" id="2.150.10.10">
    <property type="entry name" value="Serralysin-like metalloprotease, C-terminal"/>
    <property type="match status" value="1"/>
</dbReference>
<dbReference type="InterPro" id="IPR050557">
    <property type="entry name" value="RTX_toxin/Mannuronan_C5-epim"/>
</dbReference>
<comment type="subcellular location">
    <subcellularLocation>
        <location evidence="2">Secreted</location>
    </subcellularLocation>
</comment>
<dbReference type="PRINTS" id="PR00313">
    <property type="entry name" value="CABNDNGRPT"/>
</dbReference>
<dbReference type="InterPro" id="IPR001343">
    <property type="entry name" value="Hemolysn_Ca-bd"/>
</dbReference>
<organism evidence="6 7">
    <name type="scientific">Gemmobacter aquaticus</name>
    <dbReference type="NCBI Taxonomy" id="490185"/>
    <lineage>
        <taxon>Bacteria</taxon>
        <taxon>Pseudomonadati</taxon>
        <taxon>Pseudomonadota</taxon>
        <taxon>Alphaproteobacteria</taxon>
        <taxon>Rhodobacterales</taxon>
        <taxon>Paracoccaceae</taxon>
        <taxon>Gemmobacter</taxon>
    </lineage>
</organism>
<dbReference type="InterPro" id="IPR018511">
    <property type="entry name" value="Hemolysin-typ_Ca-bd_CS"/>
</dbReference>
<dbReference type="PANTHER" id="PTHR38340:SF1">
    <property type="entry name" value="S-LAYER PROTEIN"/>
    <property type="match status" value="1"/>
</dbReference>
<dbReference type="PROSITE" id="PS00330">
    <property type="entry name" value="HEMOLYSIN_CALCIUM"/>
    <property type="match status" value="3"/>
</dbReference>
<dbReference type="GO" id="GO:0005615">
    <property type="term" value="C:extracellular space"/>
    <property type="evidence" value="ECO:0007669"/>
    <property type="project" value="InterPro"/>
</dbReference>
<name>A0A917YG67_9RHOB</name>
<dbReference type="AlphaFoldDB" id="A0A917YG67"/>